<sequence length="443" mass="49900">MKRLWMGTLCLLLCSAAFGQDKEIVIRLTGETVKTENMAVPDFRLESNDPDYAKAVQTLERVLRDDLENSGVFRMLAPERMALVGDPHAGPIKFDEWLSIQAQFLVTGRVKRGDDGEMRVEVRLYEISSQGQILAKAYRGKPRLSRKMAHVIADEIMYLLKGRRYATSKLIYAREASNSVNHRILKELYIMDYDGENALPLTKRGISFAPSAIRKGRDTLLAYSVFERPGTIDATYGIALKPTLASRPRALFREENRRASSPALSPDGSRIAFSMATDGNVDIYVMGLDGTDAYRLTRHPGVDTNPTWSPGGHAILYTSDRTGTPQIYRMDADGLNNQRITRENPYNDSASWNPVHDYIAYVSRFDNDFDIFIMDLKTGSNYRVTSRQGSNEEPCWSPDGEQLAFASNRTGQWQIYAVNLNGMNLRQITREGDNRSPVWVAGD</sequence>
<dbReference type="Gene3D" id="2.130.10.10">
    <property type="entry name" value="YVTN repeat-like/Quinoprotein amine dehydrogenase"/>
    <property type="match status" value="1"/>
</dbReference>
<reference evidence="4" key="1">
    <citation type="submission" date="2021-03" db="EMBL/GenBank/DDBJ databases">
        <title>Acanthopleuribacteraceae sp. M133.</title>
        <authorList>
            <person name="Wang G."/>
        </authorList>
    </citation>
    <scope>NUCLEOTIDE SEQUENCE</scope>
    <source>
        <strain evidence="4">M133</strain>
    </source>
</reference>
<feature type="chain" id="PRO_5035250365" evidence="2">
    <location>
        <begin position="20"/>
        <end position="443"/>
    </location>
</feature>
<dbReference type="Pfam" id="PF04052">
    <property type="entry name" value="TolB_N"/>
    <property type="match status" value="1"/>
</dbReference>
<dbReference type="Gene3D" id="2.120.10.30">
    <property type="entry name" value="TolB, C-terminal domain"/>
    <property type="match status" value="1"/>
</dbReference>
<dbReference type="InterPro" id="IPR011042">
    <property type="entry name" value="6-blade_b-propeller_TolB-like"/>
</dbReference>
<evidence type="ECO:0000313" key="5">
    <source>
        <dbReference type="Proteomes" id="UP000663929"/>
    </source>
</evidence>
<evidence type="ECO:0000256" key="2">
    <source>
        <dbReference type="SAM" id="SignalP"/>
    </source>
</evidence>
<feature type="signal peptide" evidence="2">
    <location>
        <begin position="1"/>
        <end position="19"/>
    </location>
</feature>
<dbReference type="AlphaFoldDB" id="A0A8A4TU62"/>
<dbReference type="Proteomes" id="UP000663929">
    <property type="component" value="Chromosome"/>
</dbReference>
<protein>
    <submittedName>
        <fullName evidence="4">PD40 domain-containing protein</fullName>
    </submittedName>
</protein>
<dbReference type="GO" id="GO:0015031">
    <property type="term" value="P:protein transport"/>
    <property type="evidence" value="ECO:0007669"/>
    <property type="project" value="InterPro"/>
</dbReference>
<gene>
    <name evidence="4" type="ORF">J3U87_09300</name>
</gene>
<evidence type="ECO:0000256" key="1">
    <source>
        <dbReference type="ARBA" id="ARBA00009820"/>
    </source>
</evidence>
<dbReference type="SUPFAM" id="SSF69304">
    <property type="entry name" value="Tricorn protease N-terminal domain"/>
    <property type="match status" value="1"/>
</dbReference>
<keyword evidence="2" id="KW-0732">Signal</keyword>
<accession>A0A8A4TU62</accession>
<feature type="domain" description="TolB N-terminal" evidence="3">
    <location>
        <begin position="26"/>
        <end position="132"/>
    </location>
</feature>
<dbReference type="PANTHER" id="PTHR36842">
    <property type="entry name" value="PROTEIN TOLB HOMOLOG"/>
    <property type="match status" value="1"/>
</dbReference>
<dbReference type="InterPro" id="IPR007195">
    <property type="entry name" value="TolB_N"/>
</dbReference>
<dbReference type="EMBL" id="CP071793">
    <property type="protein sequence ID" value="QTD52658.1"/>
    <property type="molecule type" value="Genomic_DNA"/>
</dbReference>
<dbReference type="KEGG" id="scor:J3U87_09300"/>
<organism evidence="4 5">
    <name type="scientific">Sulfidibacter corallicola</name>
    <dbReference type="NCBI Taxonomy" id="2818388"/>
    <lineage>
        <taxon>Bacteria</taxon>
        <taxon>Pseudomonadati</taxon>
        <taxon>Acidobacteriota</taxon>
        <taxon>Holophagae</taxon>
        <taxon>Acanthopleuribacterales</taxon>
        <taxon>Acanthopleuribacteraceae</taxon>
        <taxon>Sulfidibacter</taxon>
    </lineage>
</organism>
<dbReference type="PANTHER" id="PTHR36842:SF1">
    <property type="entry name" value="PROTEIN TOLB"/>
    <property type="match status" value="1"/>
</dbReference>
<keyword evidence="5" id="KW-1185">Reference proteome</keyword>
<dbReference type="RefSeq" id="WP_237382762.1">
    <property type="nucleotide sequence ID" value="NZ_CP071793.1"/>
</dbReference>
<proteinExistence type="inferred from homology"/>
<dbReference type="SUPFAM" id="SSF52964">
    <property type="entry name" value="TolB, N-terminal domain"/>
    <property type="match status" value="1"/>
</dbReference>
<dbReference type="InterPro" id="IPR011659">
    <property type="entry name" value="WD40"/>
</dbReference>
<evidence type="ECO:0000313" key="4">
    <source>
        <dbReference type="EMBL" id="QTD52658.1"/>
    </source>
</evidence>
<dbReference type="GO" id="GO:0042597">
    <property type="term" value="C:periplasmic space"/>
    <property type="evidence" value="ECO:0007669"/>
    <property type="project" value="InterPro"/>
</dbReference>
<comment type="similarity">
    <text evidence="1">Belongs to the TolB family.</text>
</comment>
<dbReference type="Pfam" id="PF07676">
    <property type="entry name" value="PD40"/>
    <property type="match status" value="3"/>
</dbReference>
<dbReference type="Gene3D" id="3.40.50.10070">
    <property type="entry name" value="TolB, N-terminal domain"/>
    <property type="match status" value="1"/>
</dbReference>
<name>A0A8A4TU62_SULCO</name>
<evidence type="ECO:0000259" key="3">
    <source>
        <dbReference type="Pfam" id="PF04052"/>
    </source>
</evidence>
<dbReference type="InterPro" id="IPR015943">
    <property type="entry name" value="WD40/YVTN_repeat-like_dom_sf"/>
</dbReference>